<dbReference type="AlphaFoldDB" id="A0A7W9ICB8"/>
<keyword evidence="1" id="KW-0596">Phosphopantetheine</keyword>
<gene>
    <name evidence="4" type="ORF">F4562_001177</name>
</gene>
<keyword evidence="5" id="KW-1185">Reference proteome</keyword>
<dbReference type="Proteomes" id="UP000540685">
    <property type="component" value="Unassembled WGS sequence"/>
</dbReference>
<dbReference type="PROSITE" id="PS50075">
    <property type="entry name" value="CARRIER"/>
    <property type="match status" value="1"/>
</dbReference>
<dbReference type="InterPro" id="IPR036736">
    <property type="entry name" value="ACP-like_sf"/>
</dbReference>
<proteinExistence type="predicted"/>
<comment type="caution">
    <text evidence="4">The sequence shown here is derived from an EMBL/GenBank/DDBJ whole genome shotgun (WGS) entry which is preliminary data.</text>
</comment>
<name>A0A7W9ICB8_9ACTN</name>
<protein>
    <submittedName>
        <fullName evidence="4">Acyl carrier protein</fullName>
    </submittedName>
</protein>
<dbReference type="RefSeq" id="WP_184544072.1">
    <property type="nucleotide sequence ID" value="NZ_JACHMP010000001.1"/>
</dbReference>
<keyword evidence="2" id="KW-0597">Phosphoprotein</keyword>
<dbReference type="SUPFAM" id="SSF47336">
    <property type="entry name" value="ACP-like"/>
    <property type="match status" value="1"/>
</dbReference>
<evidence type="ECO:0000256" key="2">
    <source>
        <dbReference type="ARBA" id="ARBA00022553"/>
    </source>
</evidence>
<feature type="domain" description="Carrier" evidence="3">
    <location>
        <begin position="1"/>
        <end position="78"/>
    </location>
</feature>
<organism evidence="4 5">
    <name type="scientific">Streptosporangium becharense</name>
    <dbReference type="NCBI Taxonomy" id="1816182"/>
    <lineage>
        <taxon>Bacteria</taxon>
        <taxon>Bacillati</taxon>
        <taxon>Actinomycetota</taxon>
        <taxon>Actinomycetes</taxon>
        <taxon>Streptosporangiales</taxon>
        <taxon>Streptosporangiaceae</taxon>
        <taxon>Streptosporangium</taxon>
    </lineage>
</organism>
<dbReference type="InterPro" id="IPR009081">
    <property type="entry name" value="PP-bd_ACP"/>
</dbReference>
<accession>A0A7W9ICB8</accession>
<dbReference type="Pfam" id="PF00550">
    <property type="entry name" value="PP-binding"/>
    <property type="match status" value="1"/>
</dbReference>
<evidence type="ECO:0000259" key="3">
    <source>
        <dbReference type="PROSITE" id="PS50075"/>
    </source>
</evidence>
<dbReference type="InterPro" id="IPR006162">
    <property type="entry name" value="Ppantetheine_attach_site"/>
</dbReference>
<dbReference type="EMBL" id="JACHMP010000001">
    <property type="protein sequence ID" value="MBB5818115.1"/>
    <property type="molecule type" value="Genomic_DNA"/>
</dbReference>
<dbReference type="PROSITE" id="PS00012">
    <property type="entry name" value="PHOSPHOPANTETHEINE"/>
    <property type="match status" value="1"/>
</dbReference>
<dbReference type="Gene3D" id="1.10.1200.10">
    <property type="entry name" value="ACP-like"/>
    <property type="match status" value="1"/>
</dbReference>
<reference evidence="4 5" key="1">
    <citation type="submission" date="2020-08" db="EMBL/GenBank/DDBJ databases">
        <title>Sequencing the genomes of 1000 actinobacteria strains.</title>
        <authorList>
            <person name="Klenk H.-P."/>
        </authorList>
    </citation>
    <scope>NUCLEOTIDE SEQUENCE [LARGE SCALE GENOMIC DNA]</scope>
    <source>
        <strain evidence="4 5">DSM 46887</strain>
    </source>
</reference>
<sequence>MWDDRFEEILRRQLPFLPPDERIEEGTGLSDLGLDSLGIVELLSCLEEEYGVHFRDEALTMETFRTPGTLWKTLSEMLRPVA</sequence>
<evidence type="ECO:0000313" key="4">
    <source>
        <dbReference type="EMBL" id="MBB5818115.1"/>
    </source>
</evidence>
<evidence type="ECO:0000313" key="5">
    <source>
        <dbReference type="Proteomes" id="UP000540685"/>
    </source>
</evidence>
<evidence type="ECO:0000256" key="1">
    <source>
        <dbReference type="ARBA" id="ARBA00022450"/>
    </source>
</evidence>